<comment type="caution">
    <text evidence="2">The sequence shown here is derived from an EMBL/GenBank/DDBJ whole genome shotgun (WGS) entry which is preliminary data.</text>
</comment>
<gene>
    <name evidence="2" type="ORF">H7I41_10580</name>
</gene>
<reference evidence="2" key="2">
    <citation type="journal article" date="2022" name="BMC Genomics">
        <title>Comparative genome analysis of mycobacteria focusing on tRNA and non-coding RNA.</title>
        <authorList>
            <person name="Behra P.R.K."/>
            <person name="Pettersson B.M.F."/>
            <person name="Ramesh M."/>
            <person name="Das S."/>
            <person name="Dasgupta S."/>
            <person name="Kirsebom L.A."/>
        </authorList>
    </citation>
    <scope>NUCLEOTIDE SEQUENCE</scope>
    <source>
        <strain evidence="2">DSM 44615</strain>
    </source>
</reference>
<organism evidence="2 3">
    <name type="scientific">[Mycobacterium] manitobense</name>
    <dbReference type="NCBI Taxonomy" id="190147"/>
    <lineage>
        <taxon>Bacteria</taxon>
        <taxon>Bacillati</taxon>
        <taxon>Actinomycetota</taxon>
        <taxon>Actinomycetes</taxon>
        <taxon>Mycobacteriales</taxon>
        <taxon>Mycobacteriaceae</taxon>
        <taxon>Mycolicibacterium</taxon>
    </lineage>
</organism>
<evidence type="ECO:0000313" key="3">
    <source>
        <dbReference type="Proteomes" id="UP001140293"/>
    </source>
</evidence>
<dbReference type="RefSeq" id="WP_264012547.1">
    <property type="nucleotide sequence ID" value="NZ_JACKSJ010000085.1"/>
</dbReference>
<dbReference type="EMBL" id="JACKSJ010000085">
    <property type="protein sequence ID" value="MCV7170359.1"/>
    <property type="molecule type" value="Genomic_DNA"/>
</dbReference>
<accession>A0A9X2YNH2</accession>
<protein>
    <recommendedName>
        <fullName evidence="1">Outer membrane channel protein CpnT-like N-terminal domain-containing protein</fullName>
    </recommendedName>
</protein>
<dbReference type="Pfam" id="PF25547">
    <property type="entry name" value="WXG100_2"/>
    <property type="match status" value="1"/>
</dbReference>
<dbReference type="InterPro" id="IPR057746">
    <property type="entry name" value="CpnT-like_N"/>
</dbReference>
<name>A0A9X2YNH2_9MYCO</name>
<evidence type="ECO:0000313" key="2">
    <source>
        <dbReference type="EMBL" id="MCV7170359.1"/>
    </source>
</evidence>
<feature type="domain" description="Outer membrane channel protein CpnT-like N-terminal" evidence="1">
    <location>
        <begin position="9"/>
        <end position="142"/>
    </location>
</feature>
<sequence>MDVVIPTGLQWVAYLAGQQWPQGSESGMRRIGAVLEEGGRDMTALIPDLRRVRARTGLVLNGATAAAADEQFSLLFDGEHSVEKLADALSALGTLAETCSTDIEYAKLWIVTTLGIAATEIRLAIADAQWTGGGSLAAIPVVEAVTVASIRALVNRLGARIGTAVARALDKTMVKQLLVKGRQDLTKALGQSVAIQAYQIAAGHRGTPDTALLAHLAVVYGVSGAVQKPVATLAGGLLGPGGSVAARAAKGAATDAVAAGVGRTAGIVAGGGQLDPVAVLGAGAKSGIKGGVTGSSSASAAL</sequence>
<evidence type="ECO:0000259" key="1">
    <source>
        <dbReference type="Pfam" id="PF25547"/>
    </source>
</evidence>
<dbReference type="Proteomes" id="UP001140293">
    <property type="component" value="Unassembled WGS sequence"/>
</dbReference>
<proteinExistence type="predicted"/>
<dbReference type="AlphaFoldDB" id="A0A9X2YNH2"/>
<keyword evidence="3" id="KW-1185">Reference proteome</keyword>
<reference evidence="2" key="1">
    <citation type="submission" date="2020-07" db="EMBL/GenBank/DDBJ databases">
        <authorList>
            <person name="Pettersson B.M.F."/>
            <person name="Behra P.R.K."/>
            <person name="Ramesh M."/>
            <person name="Das S."/>
            <person name="Dasgupta S."/>
            <person name="Kirsebom L.A."/>
        </authorList>
    </citation>
    <scope>NUCLEOTIDE SEQUENCE</scope>
    <source>
        <strain evidence="2">DSM 44615</strain>
    </source>
</reference>